<protein>
    <submittedName>
        <fullName evidence="2">Uncharacterized protein</fullName>
    </submittedName>
</protein>
<keyword evidence="1" id="KW-1133">Transmembrane helix</keyword>
<dbReference type="EMBL" id="NHTK01001224">
    <property type="protein sequence ID" value="PPR01679.1"/>
    <property type="molecule type" value="Genomic_DNA"/>
</dbReference>
<keyword evidence="1" id="KW-0812">Transmembrane</keyword>
<dbReference type="OrthoDB" id="2958007at2759"/>
<dbReference type="InParanoid" id="A0A409YF79"/>
<organism evidence="2 3">
    <name type="scientific">Panaeolus cyanescens</name>
    <dbReference type="NCBI Taxonomy" id="181874"/>
    <lineage>
        <taxon>Eukaryota</taxon>
        <taxon>Fungi</taxon>
        <taxon>Dikarya</taxon>
        <taxon>Basidiomycota</taxon>
        <taxon>Agaricomycotina</taxon>
        <taxon>Agaricomycetes</taxon>
        <taxon>Agaricomycetidae</taxon>
        <taxon>Agaricales</taxon>
        <taxon>Agaricineae</taxon>
        <taxon>Galeropsidaceae</taxon>
        <taxon>Panaeolus</taxon>
    </lineage>
</organism>
<comment type="caution">
    <text evidence="2">The sequence shown here is derived from an EMBL/GenBank/DDBJ whole genome shotgun (WGS) entry which is preliminary data.</text>
</comment>
<feature type="transmembrane region" description="Helical" evidence="1">
    <location>
        <begin position="128"/>
        <end position="150"/>
    </location>
</feature>
<dbReference type="Proteomes" id="UP000284842">
    <property type="component" value="Unassembled WGS sequence"/>
</dbReference>
<name>A0A409YF79_9AGAR</name>
<evidence type="ECO:0000313" key="3">
    <source>
        <dbReference type="Proteomes" id="UP000284842"/>
    </source>
</evidence>
<keyword evidence="1" id="KW-0472">Membrane</keyword>
<feature type="transmembrane region" description="Helical" evidence="1">
    <location>
        <begin position="35"/>
        <end position="55"/>
    </location>
</feature>
<accession>A0A409YF79</accession>
<feature type="transmembrane region" description="Helical" evidence="1">
    <location>
        <begin position="76"/>
        <end position="98"/>
    </location>
</feature>
<sequence length="243" mass="26488">MMFSGLFGLGVGSAQAVLVLRTIALYNHDKHLKSYIYILLALVYTPITIILILWTKTSEFGPPPPGVTGCHISAKNYILFIAYVALALIETILVILTVRKVLGKFGDLVRADEDNHHSLIRTLSRDGVLFFICLFLISVGNMMISFHGPYTEHLSTLQRIMHGTLTSRMVLHLREAAAHPPCTLASGGSGDAPIPVRSSHGRRAQISSIRFERFASAFDAEGNAGAGLQDNTVRLREGGLSTC</sequence>
<proteinExistence type="predicted"/>
<evidence type="ECO:0000313" key="2">
    <source>
        <dbReference type="EMBL" id="PPR01679.1"/>
    </source>
</evidence>
<keyword evidence="3" id="KW-1185">Reference proteome</keyword>
<gene>
    <name evidence="2" type="ORF">CVT24_001508</name>
</gene>
<evidence type="ECO:0000256" key="1">
    <source>
        <dbReference type="SAM" id="Phobius"/>
    </source>
</evidence>
<reference evidence="2 3" key="1">
    <citation type="journal article" date="2018" name="Evol. Lett.">
        <title>Horizontal gene cluster transfer increased hallucinogenic mushroom diversity.</title>
        <authorList>
            <person name="Reynolds H.T."/>
            <person name="Vijayakumar V."/>
            <person name="Gluck-Thaler E."/>
            <person name="Korotkin H.B."/>
            <person name="Matheny P.B."/>
            <person name="Slot J.C."/>
        </authorList>
    </citation>
    <scope>NUCLEOTIDE SEQUENCE [LARGE SCALE GENOMIC DNA]</scope>
    <source>
        <strain evidence="2 3">2629</strain>
    </source>
</reference>
<dbReference type="AlphaFoldDB" id="A0A409YF79"/>